<sequence>MLDMRMISQYLPDFFEALFETLKVAALSGVFALIIGTVVGIISTMKSKLAIIPVGIYTGFIRSTPLLVQLYFVHYGLPITGIMLTSFQSAIIAFSLNSGAYISEIVRGGLTSMDKGQSEASRALGLSWFQTMRLIILPQVFKKILPPLISQFSYLIKDTSLAAVLVIPELTYTARKIAARTYMPFESFGIPMLMYFGIYLILALLSHLIGGKKEPARSARRWFGFGKVV</sequence>
<feature type="domain" description="ABC transmembrane type-1" evidence="9">
    <location>
        <begin position="18"/>
        <end position="206"/>
    </location>
</feature>
<evidence type="ECO:0000313" key="10">
    <source>
        <dbReference type="EMBL" id="SSC12231.1"/>
    </source>
</evidence>
<dbReference type="InterPro" id="IPR043429">
    <property type="entry name" value="ArtM/GltK/GlnP/TcyL/YhdX-like"/>
</dbReference>
<reference evidence="10 11" key="1">
    <citation type="submission" date="2017-01" db="EMBL/GenBank/DDBJ databases">
        <authorList>
            <person name="Erauso G."/>
        </authorList>
    </citation>
    <scope>NUCLEOTIDE SEQUENCE [LARGE SCALE GENOMIC DNA]</scope>
    <source>
        <strain evidence="10">MESINF1</strain>
    </source>
</reference>
<evidence type="ECO:0000256" key="3">
    <source>
        <dbReference type="ARBA" id="ARBA00022475"/>
    </source>
</evidence>
<dbReference type="NCBIfam" id="TIGR01726">
    <property type="entry name" value="HEQRo_perm_3TM"/>
    <property type="match status" value="1"/>
</dbReference>
<comment type="subcellular location">
    <subcellularLocation>
        <location evidence="1 8">Cell membrane</location>
        <topology evidence="1 8">Multi-pass membrane protein</topology>
    </subcellularLocation>
</comment>
<dbReference type="InterPro" id="IPR000515">
    <property type="entry name" value="MetI-like"/>
</dbReference>
<evidence type="ECO:0000256" key="5">
    <source>
        <dbReference type="ARBA" id="ARBA00022970"/>
    </source>
</evidence>
<dbReference type="SUPFAM" id="SSF161098">
    <property type="entry name" value="MetI-like"/>
    <property type="match status" value="1"/>
</dbReference>
<dbReference type="GO" id="GO:0043190">
    <property type="term" value="C:ATP-binding cassette (ABC) transporter complex"/>
    <property type="evidence" value="ECO:0007669"/>
    <property type="project" value="InterPro"/>
</dbReference>
<keyword evidence="11" id="KW-1185">Reference proteome</keyword>
<feature type="transmembrane region" description="Helical" evidence="8">
    <location>
        <begin position="192"/>
        <end position="211"/>
    </location>
</feature>
<dbReference type="InterPro" id="IPR010065">
    <property type="entry name" value="AA_ABC_transptr_permease_3TM"/>
</dbReference>
<keyword evidence="6 8" id="KW-1133">Transmembrane helix</keyword>
<dbReference type="GO" id="GO:0006865">
    <property type="term" value="P:amino acid transport"/>
    <property type="evidence" value="ECO:0007669"/>
    <property type="project" value="UniProtKB-KW"/>
</dbReference>
<dbReference type="PANTHER" id="PTHR30614:SF0">
    <property type="entry name" value="L-CYSTINE TRANSPORT SYSTEM PERMEASE PROTEIN TCYL"/>
    <property type="match status" value="1"/>
</dbReference>
<evidence type="ECO:0000256" key="7">
    <source>
        <dbReference type="ARBA" id="ARBA00023136"/>
    </source>
</evidence>
<dbReference type="EMBL" id="LS974202">
    <property type="protein sequence ID" value="SSC12231.1"/>
    <property type="molecule type" value="Genomic_DNA"/>
</dbReference>
<protein>
    <submittedName>
        <fullName evidence="10">Polar amino acid ABC transporter, inner membrane subunit</fullName>
    </submittedName>
</protein>
<dbReference type="Gene3D" id="1.10.3720.10">
    <property type="entry name" value="MetI-like"/>
    <property type="match status" value="1"/>
</dbReference>
<evidence type="ECO:0000256" key="2">
    <source>
        <dbReference type="ARBA" id="ARBA00022448"/>
    </source>
</evidence>
<dbReference type="KEGG" id="minf:MESINF_0782"/>
<keyword evidence="5" id="KW-0029">Amino-acid transport</keyword>
<feature type="transmembrane region" description="Helical" evidence="8">
    <location>
        <begin position="24"/>
        <end position="42"/>
    </location>
</feature>
<dbReference type="InterPro" id="IPR035906">
    <property type="entry name" value="MetI-like_sf"/>
</dbReference>
<evidence type="ECO:0000313" key="11">
    <source>
        <dbReference type="Proteomes" id="UP000250796"/>
    </source>
</evidence>
<keyword evidence="4 8" id="KW-0812">Transmembrane</keyword>
<organism evidence="10 11">
    <name type="scientific">Mesotoga infera</name>
    <dbReference type="NCBI Taxonomy" id="1236046"/>
    <lineage>
        <taxon>Bacteria</taxon>
        <taxon>Thermotogati</taxon>
        <taxon>Thermotogota</taxon>
        <taxon>Thermotogae</taxon>
        <taxon>Kosmotogales</taxon>
        <taxon>Kosmotogaceae</taxon>
        <taxon>Mesotoga</taxon>
    </lineage>
</organism>
<keyword evidence="7 8" id="KW-0472">Membrane</keyword>
<evidence type="ECO:0000259" key="9">
    <source>
        <dbReference type="PROSITE" id="PS50928"/>
    </source>
</evidence>
<evidence type="ECO:0000256" key="1">
    <source>
        <dbReference type="ARBA" id="ARBA00004651"/>
    </source>
</evidence>
<dbReference type="Pfam" id="PF00528">
    <property type="entry name" value="BPD_transp_1"/>
    <property type="match status" value="1"/>
</dbReference>
<dbReference type="AlphaFoldDB" id="A0A7Z7LDT5"/>
<keyword evidence="3" id="KW-1003">Cell membrane</keyword>
<dbReference type="PROSITE" id="PS50928">
    <property type="entry name" value="ABC_TM1"/>
    <property type="match status" value="1"/>
</dbReference>
<dbReference type="PANTHER" id="PTHR30614">
    <property type="entry name" value="MEMBRANE COMPONENT OF AMINO ACID ABC TRANSPORTER"/>
    <property type="match status" value="1"/>
</dbReference>
<name>A0A7Z7LDT5_9BACT</name>
<accession>A0A7Z7LDT5</accession>
<proteinExistence type="inferred from homology"/>
<gene>
    <name evidence="10" type="ORF">MESINF_0782</name>
</gene>
<dbReference type="CDD" id="cd06261">
    <property type="entry name" value="TM_PBP2"/>
    <property type="match status" value="1"/>
</dbReference>
<dbReference type="Proteomes" id="UP000250796">
    <property type="component" value="Chromosome MESINF"/>
</dbReference>
<comment type="similarity">
    <text evidence="8">Belongs to the binding-protein-dependent transport system permease family.</text>
</comment>
<dbReference type="GO" id="GO:0022857">
    <property type="term" value="F:transmembrane transporter activity"/>
    <property type="evidence" value="ECO:0007669"/>
    <property type="project" value="InterPro"/>
</dbReference>
<feature type="transmembrane region" description="Helical" evidence="8">
    <location>
        <begin position="79"/>
        <end position="102"/>
    </location>
</feature>
<evidence type="ECO:0000256" key="8">
    <source>
        <dbReference type="RuleBase" id="RU363032"/>
    </source>
</evidence>
<evidence type="ECO:0000256" key="6">
    <source>
        <dbReference type="ARBA" id="ARBA00022989"/>
    </source>
</evidence>
<keyword evidence="2 8" id="KW-0813">Transport</keyword>
<evidence type="ECO:0000256" key="4">
    <source>
        <dbReference type="ARBA" id="ARBA00022692"/>
    </source>
</evidence>